<accession>A0A8X6NXT8</accession>
<feature type="non-terminal residue" evidence="2">
    <location>
        <position position="1"/>
    </location>
</feature>
<dbReference type="EMBL" id="BMAW01014053">
    <property type="protein sequence ID" value="GFT37252.1"/>
    <property type="molecule type" value="Genomic_DNA"/>
</dbReference>
<reference evidence="2" key="1">
    <citation type="submission" date="2020-08" db="EMBL/GenBank/DDBJ databases">
        <title>Multicomponent nature underlies the extraordinary mechanical properties of spider dragline silk.</title>
        <authorList>
            <person name="Kono N."/>
            <person name="Nakamura H."/>
            <person name="Mori M."/>
            <person name="Yoshida Y."/>
            <person name="Ohtoshi R."/>
            <person name="Malay A.D."/>
            <person name="Moran D.A.P."/>
            <person name="Tomita M."/>
            <person name="Numata K."/>
            <person name="Arakawa K."/>
        </authorList>
    </citation>
    <scope>NUCLEOTIDE SEQUENCE</scope>
</reference>
<organism evidence="2 3">
    <name type="scientific">Nephila pilipes</name>
    <name type="common">Giant wood spider</name>
    <name type="synonym">Nephila maculata</name>
    <dbReference type="NCBI Taxonomy" id="299642"/>
    <lineage>
        <taxon>Eukaryota</taxon>
        <taxon>Metazoa</taxon>
        <taxon>Ecdysozoa</taxon>
        <taxon>Arthropoda</taxon>
        <taxon>Chelicerata</taxon>
        <taxon>Arachnida</taxon>
        <taxon>Araneae</taxon>
        <taxon>Araneomorphae</taxon>
        <taxon>Entelegynae</taxon>
        <taxon>Araneoidea</taxon>
        <taxon>Nephilidae</taxon>
        <taxon>Nephila</taxon>
    </lineage>
</organism>
<comment type="caution">
    <text evidence="2">The sequence shown here is derived from an EMBL/GenBank/DDBJ whole genome shotgun (WGS) entry which is preliminary data.</text>
</comment>
<evidence type="ECO:0000313" key="2">
    <source>
        <dbReference type="EMBL" id="GFT37252.1"/>
    </source>
</evidence>
<evidence type="ECO:0000313" key="3">
    <source>
        <dbReference type="Proteomes" id="UP000887013"/>
    </source>
</evidence>
<dbReference type="Proteomes" id="UP000887013">
    <property type="component" value="Unassembled WGS sequence"/>
</dbReference>
<sequence>MCGNLLIDNTRAVTRNRSSAELHRRCIKLLKNIFDLHSLEDLLNWCNKM</sequence>
<gene>
    <name evidence="2" type="ORF">NPIL_109691</name>
    <name evidence="1" type="ORF">NPIL_614381</name>
</gene>
<protein>
    <submittedName>
        <fullName evidence="2">Uncharacterized protein</fullName>
    </submittedName>
</protein>
<proteinExistence type="predicted"/>
<dbReference type="EMBL" id="BMAW01042348">
    <property type="protein sequence ID" value="GFS33692.1"/>
    <property type="molecule type" value="Genomic_DNA"/>
</dbReference>
<name>A0A8X6NXT8_NEPPI</name>
<evidence type="ECO:0000313" key="1">
    <source>
        <dbReference type="EMBL" id="GFS33692.1"/>
    </source>
</evidence>
<keyword evidence="3" id="KW-1185">Reference proteome</keyword>
<dbReference type="AlphaFoldDB" id="A0A8X6NXT8"/>